<feature type="region of interest" description="Disordered" evidence="3">
    <location>
        <begin position="1"/>
        <end position="62"/>
    </location>
</feature>
<evidence type="ECO:0000256" key="2">
    <source>
        <dbReference type="PROSITE-ProRule" id="PRU00192"/>
    </source>
</evidence>
<dbReference type="GO" id="GO:0005085">
    <property type="term" value="F:guanyl-nucleotide exchange factor activity"/>
    <property type="evidence" value="ECO:0007669"/>
    <property type="project" value="InterPro"/>
</dbReference>
<dbReference type="Gene3D" id="1.20.900.10">
    <property type="entry name" value="Dbl homology (DH) domain"/>
    <property type="match status" value="1"/>
</dbReference>
<feature type="compositionally biased region" description="Polar residues" evidence="3">
    <location>
        <begin position="1227"/>
        <end position="1251"/>
    </location>
</feature>
<proteinExistence type="predicted"/>
<dbReference type="CDD" id="cd11793">
    <property type="entry name" value="SH3_ephexin1_like"/>
    <property type="match status" value="1"/>
</dbReference>
<dbReference type="Gene3D" id="2.30.30.40">
    <property type="entry name" value="SH3 Domains"/>
    <property type="match status" value="1"/>
</dbReference>
<dbReference type="InterPro" id="IPR047270">
    <property type="entry name" value="PH_ephexin"/>
</dbReference>
<evidence type="ECO:0000313" key="6">
    <source>
        <dbReference type="EMBL" id="CAD7395479.1"/>
    </source>
</evidence>
<dbReference type="PANTHER" id="PTHR12845">
    <property type="entry name" value="GUANINE NUCLEOTIDE EXCHANGE FACTOR"/>
    <property type="match status" value="1"/>
</dbReference>
<dbReference type="InterPro" id="IPR035899">
    <property type="entry name" value="DBL_dom_sf"/>
</dbReference>
<dbReference type="InterPro" id="IPR047271">
    <property type="entry name" value="Ephexin-like"/>
</dbReference>
<protein>
    <submittedName>
        <fullName evidence="6">Uncharacterized protein</fullName>
    </submittedName>
</protein>
<evidence type="ECO:0000259" key="4">
    <source>
        <dbReference type="PROSITE" id="PS50002"/>
    </source>
</evidence>
<dbReference type="SUPFAM" id="SSF48065">
    <property type="entry name" value="DBL homology domain (DH-domain)"/>
    <property type="match status" value="1"/>
</dbReference>
<dbReference type="SMART" id="SM00326">
    <property type="entry name" value="SH3"/>
    <property type="match status" value="1"/>
</dbReference>
<feature type="region of interest" description="Disordered" evidence="3">
    <location>
        <begin position="274"/>
        <end position="295"/>
    </location>
</feature>
<feature type="compositionally biased region" description="Basic and acidic residues" evidence="3">
    <location>
        <begin position="1255"/>
        <end position="1273"/>
    </location>
</feature>
<dbReference type="Pfam" id="PF00018">
    <property type="entry name" value="SH3_1"/>
    <property type="match status" value="1"/>
</dbReference>
<dbReference type="CDD" id="cd00160">
    <property type="entry name" value="RhoGEF"/>
    <property type="match status" value="1"/>
</dbReference>
<feature type="region of interest" description="Disordered" evidence="3">
    <location>
        <begin position="1215"/>
        <end position="1334"/>
    </location>
</feature>
<organism evidence="6">
    <name type="scientific">Timema cristinae</name>
    <name type="common">Walking stick</name>
    <dbReference type="NCBI Taxonomy" id="61476"/>
    <lineage>
        <taxon>Eukaryota</taxon>
        <taxon>Metazoa</taxon>
        <taxon>Ecdysozoa</taxon>
        <taxon>Arthropoda</taxon>
        <taxon>Hexapoda</taxon>
        <taxon>Insecta</taxon>
        <taxon>Pterygota</taxon>
        <taxon>Neoptera</taxon>
        <taxon>Polyneoptera</taxon>
        <taxon>Phasmatodea</taxon>
        <taxon>Timematodea</taxon>
        <taxon>Timematoidea</taxon>
        <taxon>Timematidae</taxon>
        <taxon>Timema</taxon>
    </lineage>
</organism>
<dbReference type="InterPro" id="IPR011993">
    <property type="entry name" value="PH-like_dom_sf"/>
</dbReference>
<name>A0A7R9CHK2_TIMCR</name>
<feature type="compositionally biased region" description="Basic and acidic residues" evidence="3">
    <location>
        <begin position="1321"/>
        <end position="1333"/>
    </location>
</feature>
<feature type="compositionally biased region" description="Pro residues" evidence="3">
    <location>
        <begin position="1091"/>
        <end position="1109"/>
    </location>
</feature>
<sequence>MVVPTLKMKSKVLSSDLNEQPARYFQPPSKGHPDNGGEAPTILQNGPNTKFKPPLPSVKRDNSNNLLDRLMEIRQINDVSNLMKKVTHDAGVRKIPKDPYPKSRKERYDPKSENGVIIVVDPRKEECLETSSESSQAIKLKTSEERNAKVKVSIPTTNGGGTRQVAMGTDSDAKNDAIECEEISGGKSSKVSSTRNSDVKFNRRSLNSYKISVNKDCPSRKVSFKIRGHATPHRLNPSSPVKRGKFLDSRVASKLNSVARLASQFNSLGSVGNRIEVEGKGSGPGKKPEPRPTSLYRLSNQTLDSKIKIVTKSAQPNNEPSLRNNVQKKDSLTLKRCEQIFDSKEHSRRYSDPRHTAHRIGNVKATIRIFEQNAKQVEKSDGNIPEEINSKGMFQEAPRYPKVTFKRNSKLVMVDCGNIDEPEPPISREVIRDNTNVNEPASNKAIGKPNTFVRSANHSDLSVPENEAKTTGNNATVSVNIRTIKSSKNQNLDSLSSLEPIKNSLKSVHDIESVAGNMGELLKCCDSNNSGTNRSTAQNKIPSSKVDYELADECKPLAQTVQPNSSFLWGKSSGNLLETRTDPDKTYQAIPVIITDPEDEETPAYCPPIKGESCDYDDVGPVTNDDKTPSLVPSGLGEDLPFIDEGVYDDVGPYNQLCYENTGDPTVGTESDASRNKSKYGYVDPSSSYDDCEGEGYQFVEGGRNGDDESNIYDDVRCPYPQTICDDVTSISNCYESIYSVGAGDDRTTAQSTPVSLAGSFCDQSNSLYGATGSRFDSASVSQASTLSADDAPRGVLTYHLTSLEQRPGSDASDEWVDVEASGSEYGDPVALRMVQERCRNRRTPSWSRRVRRQRSRSCRKHPDKLYSHLHGGRVKNQFGITTLSRHRPNRDSNLCLPIIGSLVYCESSALYHAATKAVFVTSSSVLYLGEFDLSGKQNGSISQPVQSHNSVTLRAILYIGNSRESQEMTFFIDKEGSENSSNSDTDHHYEMLYEVVGGQKTTKTTTEDDFDSFDSEASDSTYNKAVPQDGYDITNERLPNLPAGQNIYGITKIAEAAGKKMLKLRKSLSKMRTKRNSTDLGTLSVAQSPTLPPALPLTSPPTLPPALPPARSITPPSSSPPALPPARSITPPSSSPPVLPPTRSITPPSTLPPVPSAPSSHPAPMEKAVSSGSLSRRKYWSLRRFKRSLSSVSQHPSALPGAGNRKGTAMFYLSSADDMDSGPNRGGSTVYSEGSDVPSSRSSCGSTNTLVYECRLDDRAVGKRRPPLERPHSPPPLPPSQAPELPKRVPRNGRKSGNSSWYAECGLFDQTTKGHSNGEMLKRGPSKVERPNSHSWYTEIGLYGTTSFGNGSSQSIVDKENKTDQEHRFVDEPLYQFYTASVAEVRDLYNQRCHQAQRDISGDLDSDGYEEICDGTLKTPATPRPTAMELIHPKEGKQRSLWCEIPEVVNSQVLGTINAHQRKLQEAKFEIITSEASYANSLNVLEKHFISSEELCDETILSKNDRRTLFSNVLPVKNCSSNFLVELEACWQENILLNGICDIIYKHATNHFSVYVKYCSHQIYLDRTLRRLKEQHGKFAEALSSLESGSVCHCLSLHSFLMLPMQRITRLPLLVDAVLTRLSPEDDEYLICKLALATLNKAVPIISSSRWLIKKGEVTHIVWRGDEGKLTFGKKFSKAGIYVFLFTDMLIVTKKKSDDCYLVTDYCPRNLVQITVAEDLPHLPVKFTLDGSKHLMLLTMLQNHERKTIEMVLSCPLESDRQRWLEAVNPPVSSTPGETLYTEWDCPQVTAVHPYLAGQPDELSLNVADVVNVLRKMPDGWYQGERIRDGETGWFPGNYTVEVASTHVRARNLKQRYRLLALSENYLISQVKDKNAK</sequence>
<feature type="region of interest" description="Disordered" evidence="3">
    <location>
        <begin position="1070"/>
        <end position="1174"/>
    </location>
</feature>
<dbReference type="PANTHER" id="PTHR12845:SF5">
    <property type="entry name" value="EPHEXIN, ISOFORM D"/>
    <property type="match status" value="1"/>
</dbReference>
<dbReference type="PROSITE" id="PS50002">
    <property type="entry name" value="SH3"/>
    <property type="match status" value="1"/>
</dbReference>
<feature type="domain" description="DH" evidence="5">
    <location>
        <begin position="1464"/>
        <end position="1650"/>
    </location>
</feature>
<dbReference type="InterPro" id="IPR000219">
    <property type="entry name" value="DH_dom"/>
</dbReference>
<keyword evidence="1 2" id="KW-0728">SH3 domain</keyword>
<feature type="region of interest" description="Disordered" evidence="3">
    <location>
        <begin position="662"/>
        <end position="689"/>
    </location>
</feature>
<dbReference type="InterPro" id="IPR036028">
    <property type="entry name" value="SH3-like_dom_sf"/>
</dbReference>
<feature type="region of interest" description="Disordered" evidence="3">
    <location>
        <begin position="90"/>
        <end position="109"/>
    </location>
</feature>
<dbReference type="SUPFAM" id="SSF50044">
    <property type="entry name" value="SH3-domain"/>
    <property type="match status" value="1"/>
</dbReference>
<dbReference type="EMBL" id="OC317206">
    <property type="protein sequence ID" value="CAD7395479.1"/>
    <property type="molecule type" value="Genomic_DNA"/>
</dbReference>
<feature type="compositionally biased region" description="Polar residues" evidence="3">
    <location>
        <begin position="1079"/>
        <end position="1088"/>
    </location>
</feature>
<dbReference type="Gene3D" id="2.30.29.30">
    <property type="entry name" value="Pleckstrin-homology domain (PH domain)/Phosphotyrosine-binding domain (PTB)"/>
    <property type="match status" value="1"/>
</dbReference>
<dbReference type="Pfam" id="PF00621">
    <property type="entry name" value="RhoGEF"/>
    <property type="match status" value="1"/>
</dbReference>
<dbReference type="CDD" id="cd01221">
    <property type="entry name" value="PH_ephexin"/>
    <property type="match status" value="1"/>
</dbReference>
<evidence type="ECO:0000256" key="1">
    <source>
        <dbReference type="ARBA" id="ARBA00022443"/>
    </source>
</evidence>
<dbReference type="SMART" id="SM00325">
    <property type="entry name" value="RhoGEF"/>
    <property type="match status" value="1"/>
</dbReference>
<feature type="domain" description="SH3" evidence="4">
    <location>
        <begin position="1785"/>
        <end position="1846"/>
    </location>
</feature>
<dbReference type="SUPFAM" id="SSF50729">
    <property type="entry name" value="PH domain-like"/>
    <property type="match status" value="1"/>
</dbReference>
<evidence type="ECO:0000256" key="3">
    <source>
        <dbReference type="SAM" id="MobiDB-lite"/>
    </source>
</evidence>
<accession>A0A7R9CHK2</accession>
<dbReference type="PROSITE" id="PS50010">
    <property type="entry name" value="DH_2"/>
    <property type="match status" value="1"/>
</dbReference>
<gene>
    <name evidence="6" type="ORF">TCEB3V08_LOCUS3153</name>
</gene>
<dbReference type="InterPro" id="IPR001452">
    <property type="entry name" value="SH3_domain"/>
</dbReference>
<evidence type="ECO:0000259" key="5">
    <source>
        <dbReference type="PROSITE" id="PS50010"/>
    </source>
</evidence>
<reference evidence="6" key="1">
    <citation type="submission" date="2020-11" db="EMBL/GenBank/DDBJ databases">
        <authorList>
            <person name="Tran Van P."/>
        </authorList>
    </citation>
    <scope>NUCLEOTIDE SEQUENCE</scope>
</reference>